<accession>A0A410MI20</accession>
<dbReference type="GO" id="GO:0005737">
    <property type="term" value="C:cytoplasm"/>
    <property type="evidence" value="ECO:0007669"/>
    <property type="project" value="TreeGrafter"/>
</dbReference>
<dbReference type="RefSeq" id="WP_128526600.1">
    <property type="nucleotide sequence ID" value="NZ_CANLVY010000005.1"/>
</dbReference>
<reference evidence="7 8" key="1">
    <citation type="submission" date="2018-01" db="EMBL/GenBank/DDBJ databases">
        <title>The whole genome sequencing and assembly of Halobacillus litoralis ERB031 strain.</title>
        <authorList>
            <person name="Lee S.-J."/>
            <person name="Park M.-K."/>
            <person name="Kim J.-Y."/>
            <person name="Lee Y.-J."/>
            <person name="Yi H."/>
            <person name="Bahn Y.-S."/>
            <person name="Kim J.F."/>
            <person name="Lee D.-W."/>
        </authorList>
    </citation>
    <scope>NUCLEOTIDE SEQUENCE [LARGE SCALE GENOMIC DNA]</scope>
    <source>
        <strain evidence="7 8">ERB 031</strain>
    </source>
</reference>
<dbReference type="CDD" id="cd18886">
    <property type="entry name" value="NUDIX_MutT_Nudt1"/>
    <property type="match status" value="1"/>
</dbReference>
<dbReference type="InterPro" id="IPR000086">
    <property type="entry name" value="NUDIX_hydrolase_dom"/>
</dbReference>
<evidence type="ECO:0000313" key="8">
    <source>
        <dbReference type="Proteomes" id="UP000287756"/>
    </source>
</evidence>
<dbReference type="KEGG" id="hli:HLI_19980"/>
<evidence type="ECO:0000256" key="2">
    <source>
        <dbReference type="ARBA" id="ARBA00005582"/>
    </source>
</evidence>
<comment type="cofactor">
    <cofactor evidence="1">
        <name>Mg(2+)</name>
        <dbReference type="ChEBI" id="CHEBI:18420"/>
    </cofactor>
</comment>
<dbReference type="EMBL" id="CP026118">
    <property type="protein sequence ID" value="QAS54333.1"/>
    <property type="molecule type" value="Genomic_DNA"/>
</dbReference>
<organism evidence="7 8">
    <name type="scientific">Halobacillus litoralis</name>
    <dbReference type="NCBI Taxonomy" id="45668"/>
    <lineage>
        <taxon>Bacteria</taxon>
        <taxon>Bacillati</taxon>
        <taxon>Bacillota</taxon>
        <taxon>Bacilli</taxon>
        <taxon>Bacillales</taxon>
        <taxon>Bacillaceae</taxon>
        <taxon>Halobacillus</taxon>
    </lineage>
</organism>
<dbReference type="PANTHER" id="PTHR43758:SF2">
    <property type="entry name" value="OXIDIZED PURINE NUCLEOSIDE TRIPHOSPHATE HYDROLASE"/>
    <property type="match status" value="1"/>
</dbReference>
<protein>
    <submittedName>
        <fullName evidence="7">DNA mismatch repair protein MutT</fullName>
    </submittedName>
</protein>
<keyword evidence="3" id="KW-0479">Metal-binding</keyword>
<dbReference type="Proteomes" id="UP000287756">
    <property type="component" value="Chromosome"/>
</dbReference>
<feature type="domain" description="Nudix hydrolase" evidence="6">
    <location>
        <begin position="1"/>
        <end position="137"/>
    </location>
</feature>
<evidence type="ECO:0000259" key="6">
    <source>
        <dbReference type="PROSITE" id="PS51462"/>
    </source>
</evidence>
<dbReference type="AlphaFoldDB" id="A0A410MI20"/>
<proteinExistence type="inferred from homology"/>
<keyword evidence="5" id="KW-0460">Magnesium</keyword>
<evidence type="ECO:0000256" key="3">
    <source>
        <dbReference type="ARBA" id="ARBA00022723"/>
    </source>
</evidence>
<dbReference type="PROSITE" id="PS00893">
    <property type="entry name" value="NUDIX_BOX"/>
    <property type="match status" value="1"/>
</dbReference>
<comment type="similarity">
    <text evidence="2">Belongs to the Nudix hydrolase family.</text>
</comment>
<dbReference type="InterPro" id="IPR020084">
    <property type="entry name" value="NUDIX_hydrolase_CS"/>
</dbReference>
<dbReference type="GO" id="GO:0016818">
    <property type="term" value="F:hydrolase activity, acting on acid anhydrides, in phosphorus-containing anhydrides"/>
    <property type="evidence" value="ECO:0007669"/>
    <property type="project" value="TreeGrafter"/>
</dbReference>
<evidence type="ECO:0000313" key="7">
    <source>
        <dbReference type="EMBL" id="QAS54333.1"/>
    </source>
</evidence>
<dbReference type="GO" id="GO:0046872">
    <property type="term" value="F:metal ion binding"/>
    <property type="evidence" value="ECO:0007669"/>
    <property type="project" value="UniProtKB-KW"/>
</dbReference>
<name>A0A410MI20_9BACI</name>
<evidence type="ECO:0000256" key="5">
    <source>
        <dbReference type="ARBA" id="ARBA00022842"/>
    </source>
</evidence>
<dbReference type="InterPro" id="IPR015797">
    <property type="entry name" value="NUDIX_hydrolase-like_dom_sf"/>
</dbReference>
<dbReference type="PROSITE" id="PS51462">
    <property type="entry name" value="NUDIX"/>
    <property type="match status" value="1"/>
</dbReference>
<dbReference type="Pfam" id="PF00293">
    <property type="entry name" value="NUDIX"/>
    <property type="match status" value="1"/>
</dbReference>
<dbReference type="OrthoDB" id="9804563at2"/>
<sequence length="163" mass="19222">MYQQTLCFIKRNNEILMLNRNSSPLKGLWNGIGGKVERDETPIQCVQREVKEETTLDIPAGQFQYKGIIYWKVDDLYEGGLHAFLVDFPEGISFPTPRRAEEGILEWKRIEWLFEKDNLGVGEMIPYYLPELLWQEEPLVHKCYIRNKVLFNYTYSLLKGVEE</sequence>
<dbReference type="PANTHER" id="PTHR43758">
    <property type="entry name" value="7,8-DIHYDRO-8-OXOGUANINE TRIPHOSPHATASE"/>
    <property type="match status" value="1"/>
</dbReference>
<evidence type="ECO:0000256" key="4">
    <source>
        <dbReference type="ARBA" id="ARBA00022801"/>
    </source>
</evidence>
<dbReference type="SUPFAM" id="SSF55811">
    <property type="entry name" value="Nudix"/>
    <property type="match status" value="1"/>
</dbReference>
<keyword evidence="4" id="KW-0378">Hydrolase</keyword>
<gene>
    <name evidence="7" type="ORF">HLI_19980</name>
</gene>
<dbReference type="Gene3D" id="3.90.79.10">
    <property type="entry name" value="Nucleoside Triphosphate Pyrophosphohydrolase"/>
    <property type="match status" value="1"/>
</dbReference>
<evidence type="ECO:0000256" key="1">
    <source>
        <dbReference type="ARBA" id="ARBA00001946"/>
    </source>
</evidence>